<dbReference type="Pfam" id="PF00664">
    <property type="entry name" value="ABC_membrane"/>
    <property type="match status" value="2"/>
</dbReference>
<dbReference type="FunFam" id="3.40.50.300:FF:000604">
    <property type="entry name" value="ABC transporter B family member 28"/>
    <property type="match status" value="1"/>
</dbReference>
<dbReference type="InterPro" id="IPR027417">
    <property type="entry name" value="P-loop_NTPase"/>
</dbReference>
<dbReference type="InterPro" id="IPR011527">
    <property type="entry name" value="ABC1_TM_dom"/>
</dbReference>
<dbReference type="PANTHER" id="PTHR43394">
    <property type="entry name" value="ATP-DEPENDENT PERMEASE MDL1, MITOCHONDRIAL"/>
    <property type="match status" value="1"/>
</dbReference>
<feature type="region of interest" description="Disordered" evidence="8">
    <location>
        <begin position="1"/>
        <end position="41"/>
    </location>
</feature>
<evidence type="ECO:0000256" key="3">
    <source>
        <dbReference type="ARBA" id="ARBA00022692"/>
    </source>
</evidence>
<dbReference type="InterPro" id="IPR003439">
    <property type="entry name" value="ABC_transporter-like_ATP-bd"/>
</dbReference>
<feature type="transmembrane region" description="Helical" evidence="9">
    <location>
        <begin position="748"/>
        <end position="770"/>
    </location>
</feature>
<feature type="transmembrane region" description="Helical" evidence="9">
    <location>
        <begin position="305"/>
        <end position="325"/>
    </location>
</feature>
<evidence type="ECO:0000256" key="7">
    <source>
        <dbReference type="ARBA" id="ARBA00023136"/>
    </source>
</evidence>
<sequence>MGLVAIEDMKDSGSPALPETEKDSMETSQATTEPSRETEKPIGRVLIHEKPSWKHLFAFTRRAHAPYLASAMASTLLVAGLKTYYAIILGEIFQVVAEFGSGSSSGGDLLSGVTLWCVVLTAMGVLIWLADSAFMALWIVFGELSARSAKETLLGSMLRKEMAWFDVQAAGMSSLLAGIESRTRELQSGTSQVLGFLICDTFIALACLIVAFSFCWQLTLVLLATIPISFVALTVLSRGLDPALDAQTRSLGHASKYVTAAISAIDLVKVYGGSDHEVWQYLQAIRKAAKSYLVQARCNCLQMGYIKLWMMSLFVVGFWLALYLVNKGSTTAGNAVTTFYAVLIAFEAAESVGPQWLVLAKAMSAGLSLKATASDFQDGREVRKIQGYHEPATCVGRVEIRDVTFAYPTNPDKMVLCRSSFSFPAGEIAFVVGRSGSGKSTLGNLLIKLYEPETGHGDILVDGNPLRILDDDWVRSNVTLIQQSSILFNDTLSMNVAFGHRDPLQVSVDEIKSACETALLLSTVSSLSEGLQTMVGSGGYSLSGGQKQRLALARARLRDPPILILDEVTSGLDPISRTLIMEAIRIWRRGKTTIIITHDLSQIQDHDSVYVMDRGAVVQQGFRRDLAKQDDGMFATLLNSANDGSPSPVSSCVPASERASMVGDSPPAYTSEGHFARFLHPTADEQDIPGGVLFNRMSLDLKHRLYLVFGIIFSLMVAACNPAFSFLFARLLQSFWATADRMEMGRKWAIYLIAVAVVDTASIFSAHYLMEAAGQAWVNSLRTEALKRILRQPKAWFDRPENDTGRIVECLDRNAEETRNLVGRFVPVVIMVAAMVLAALVWALAISWRLTLVALSAAPAVYAATRASSVVSEKWEARCNTAAEASSAIFTEIFTHVRVVRALTLEAFFTAKHARSAHAAFALGVHRGVYTGIFYGLYQAMSFWLTALVFWYGTVLLTRADGGIGVAGVMQVVNLLLFSMGTATVMLGSIPQIAQSKATAAQLLLYAGLDYGAGHEHRGERRTLTPLPVRVDGLRFAYSSRPDNVVLRGVDLQVEAGECVAICGSSGCGKSTLASLLLRLYGPASDTQSDIDARSPLSFNHIPASELDTAFLRAHMAYVPQQPFLFPASVYDNIVYGLHDDSPLRGMSSVRRAALAAGIHDLVVSLPEGYHTRVGEGGIALSGGQMQRVCVARALVRRPGLLVLDEPTSALDAESAEGVRAAIQELMARGGERGDMAVVIVTHSREMMRMADRIVVLEEGRVVEQGRYEELLPRQGKFATLVNAKWELDAAKEATASPPSRRDTGECVSGSVEAMERQMAVAREETICRLHGADLVGVRGSRKEPDLET</sequence>
<name>A0AA38S6U9_9PEZI</name>
<feature type="transmembrane region" description="Helical" evidence="9">
    <location>
        <begin position="67"/>
        <end position="93"/>
    </location>
</feature>
<proteinExistence type="predicted"/>
<feature type="transmembrane region" description="Helical" evidence="9">
    <location>
        <begin position="933"/>
        <end position="952"/>
    </location>
</feature>
<dbReference type="FunFam" id="3.40.50.300:FF:001471">
    <property type="entry name" value="P-loop containing nucleoside triphosphate hydrolase protein"/>
    <property type="match status" value="1"/>
</dbReference>
<evidence type="ECO:0000313" key="12">
    <source>
        <dbReference type="EMBL" id="KAJ9150440.1"/>
    </source>
</evidence>
<evidence type="ECO:0000256" key="2">
    <source>
        <dbReference type="ARBA" id="ARBA00022448"/>
    </source>
</evidence>
<dbReference type="PANTHER" id="PTHR43394:SF15">
    <property type="entry name" value="ALPHA-FACTOR-TRANSPORTING ATPASE"/>
    <property type="match status" value="1"/>
</dbReference>
<evidence type="ECO:0000313" key="13">
    <source>
        <dbReference type="Proteomes" id="UP001174694"/>
    </source>
</evidence>
<protein>
    <submittedName>
        <fullName evidence="12">Alpha-factor-transporting ATPase</fullName>
    </submittedName>
</protein>
<dbReference type="Proteomes" id="UP001174694">
    <property type="component" value="Unassembled WGS sequence"/>
</dbReference>
<evidence type="ECO:0000256" key="1">
    <source>
        <dbReference type="ARBA" id="ARBA00004141"/>
    </source>
</evidence>
<reference evidence="12" key="1">
    <citation type="submission" date="2022-07" db="EMBL/GenBank/DDBJ databases">
        <title>Fungi with potential for degradation of polypropylene.</title>
        <authorList>
            <person name="Gostincar C."/>
        </authorList>
    </citation>
    <scope>NUCLEOTIDE SEQUENCE</scope>
    <source>
        <strain evidence="12">EXF-13308</strain>
    </source>
</reference>
<dbReference type="PROSITE" id="PS50929">
    <property type="entry name" value="ABC_TM1F"/>
    <property type="match status" value="2"/>
</dbReference>
<dbReference type="SUPFAM" id="SSF52540">
    <property type="entry name" value="P-loop containing nucleoside triphosphate hydrolases"/>
    <property type="match status" value="2"/>
</dbReference>
<dbReference type="Pfam" id="PF00005">
    <property type="entry name" value="ABC_tran"/>
    <property type="match status" value="2"/>
</dbReference>
<dbReference type="InterPro" id="IPR036640">
    <property type="entry name" value="ABC1_TM_sf"/>
</dbReference>
<feature type="domain" description="ABC transmembrane type-1" evidence="11">
    <location>
        <begin position="708"/>
        <end position="995"/>
    </location>
</feature>
<dbReference type="GO" id="GO:0090374">
    <property type="term" value="P:oligopeptide export from mitochondrion"/>
    <property type="evidence" value="ECO:0007669"/>
    <property type="project" value="TreeGrafter"/>
</dbReference>
<dbReference type="Gene3D" id="1.20.1560.10">
    <property type="entry name" value="ABC transporter type 1, transmembrane domain"/>
    <property type="match status" value="1"/>
</dbReference>
<dbReference type="GO" id="GO:0005524">
    <property type="term" value="F:ATP binding"/>
    <property type="evidence" value="ECO:0007669"/>
    <property type="project" value="UniProtKB-KW"/>
</dbReference>
<dbReference type="InterPro" id="IPR039421">
    <property type="entry name" value="Type_1_exporter"/>
</dbReference>
<dbReference type="InterPro" id="IPR017871">
    <property type="entry name" value="ABC_transporter-like_CS"/>
</dbReference>
<keyword evidence="5" id="KW-0067">ATP-binding</keyword>
<evidence type="ECO:0000259" key="11">
    <source>
        <dbReference type="PROSITE" id="PS50929"/>
    </source>
</evidence>
<evidence type="ECO:0000256" key="8">
    <source>
        <dbReference type="SAM" id="MobiDB-lite"/>
    </source>
</evidence>
<evidence type="ECO:0000256" key="6">
    <source>
        <dbReference type="ARBA" id="ARBA00022989"/>
    </source>
</evidence>
<comment type="caution">
    <text evidence="12">The sequence shown here is derived from an EMBL/GenBank/DDBJ whole genome shotgun (WGS) entry which is preliminary data.</text>
</comment>
<evidence type="ECO:0000256" key="5">
    <source>
        <dbReference type="ARBA" id="ARBA00022840"/>
    </source>
</evidence>
<evidence type="ECO:0000256" key="9">
    <source>
        <dbReference type="SAM" id="Phobius"/>
    </source>
</evidence>
<keyword evidence="2" id="KW-0813">Transport</keyword>
<feature type="transmembrane region" description="Helical" evidence="9">
    <location>
        <begin position="193"/>
        <end position="214"/>
    </location>
</feature>
<feature type="domain" description="ABC transmembrane type-1" evidence="11">
    <location>
        <begin position="71"/>
        <end position="361"/>
    </location>
</feature>
<keyword evidence="7 9" id="KW-0472">Membrane</keyword>
<feature type="transmembrane region" description="Helical" evidence="9">
    <location>
        <begin position="705"/>
        <end position="728"/>
    </location>
</feature>
<keyword evidence="3 9" id="KW-0812">Transmembrane</keyword>
<keyword evidence="4" id="KW-0547">Nucleotide-binding</keyword>
<feature type="transmembrane region" description="Helical" evidence="9">
    <location>
        <begin position="220"/>
        <end position="240"/>
    </location>
</feature>
<dbReference type="PROSITE" id="PS50893">
    <property type="entry name" value="ABC_TRANSPORTER_2"/>
    <property type="match status" value="2"/>
</dbReference>
<dbReference type="EMBL" id="JANBVO010000008">
    <property type="protein sequence ID" value="KAJ9150440.1"/>
    <property type="molecule type" value="Genomic_DNA"/>
</dbReference>
<feature type="transmembrane region" description="Helical" evidence="9">
    <location>
        <begin position="113"/>
        <end position="141"/>
    </location>
</feature>
<evidence type="ECO:0000256" key="4">
    <source>
        <dbReference type="ARBA" id="ARBA00022741"/>
    </source>
</evidence>
<dbReference type="Gene3D" id="3.40.50.300">
    <property type="entry name" value="P-loop containing nucleotide triphosphate hydrolases"/>
    <property type="match status" value="2"/>
</dbReference>
<dbReference type="CDD" id="cd18578">
    <property type="entry name" value="ABC_6TM_Pgp_ABCB1_D2_like"/>
    <property type="match status" value="1"/>
</dbReference>
<dbReference type="SMART" id="SM00382">
    <property type="entry name" value="AAA"/>
    <property type="match status" value="2"/>
</dbReference>
<comment type="subcellular location">
    <subcellularLocation>
        <location evidence="1">Membrane</location>
        <topology evidence="1">Multi-pass membrane protein</topology>
    </subcellularLocation>
</comment>
<dbReference type="CDD" id="cd18577">
    <property type="entry name" value="ABC_6TM_Pgp_ABCB1_D1_like"/>
    <property type="match status" value="1"/>
</dbReference>
<feature type="transmembrane region" description="Helical" evidence="9">
    <location>
        <begin position="821"/>
        <end position="845"/>
    </location>
</feature>
<feature type="transmembrane region" description="Helical" evidence="9">
    <location>
        <begin position="964"/>
        <end position="987"/>
    </location>
</feature>
<dbReference type="GO" id="GO:0005743">
    <property type="term" value="C:mitochondrial inner membrane"/>
    <property type="evidence" value="ECO:0007669"/>
    <property type="project" value="TreeGrafter"/>
</dbReference>
<organism evidence="12 13">
    <name type="scientific">Pleurostoma richardsiae</name>
    <dbReference type="NCBI Taxonomy" id="41990"/>
    <lineage>
        <taxon>Eukaryota</taxon>
        <taxon>Fungi</taxon>
        <taxon>Dikarya</taxon>
        <taxon>Ascomycota</taxon>
        <taxon>Pezizomycotina</taxon>
        <taxon>Sordariomycetes</taxon>
        <taxon>Sordariomycetidae</taxon>
        <taxon>Calosphaeriales</taxon>
        <taxon>Pleurostomataceae</taxon>
        <taxon>Pleurostoma</taxon>
    </lineage>
</organism>
<dbReference type="SUPFAM" id="SSF90123">
    <property type="entry name" value="ABC transporter transmembrane region"/>
    <property type="match status" value="2"/>
</dbReference>
<feature type="domain" description="ABC transporter" evidence="10">
    <location>
        <begin position="1029"/>
        <end position="1284"/>
    </location>
</feature>
<dbReference type="PROSITE" id="PS00211">
    <property type="entry name" value="ABC_TRANSPORTER_1"/>
    <property type="match status" value="1"/>
</dbReference>
<gene>
    <name evidence="12" type="ORF">NKR23_g3741</name>
</gene>
<keyword evidence="6 9" id="KW-1133">Transmembrane helix</keyword>
<dbReference type="GO" id="GO:0016887">
    <property type="term" value="F:ATP hydrolysis activity"/>
    <property type="evidence" value="ECO:0007669"/>
    <property type="project" value="InterPro"/>
</dbReference>
<dbReference type="GO" id="GO:0015421">
    <property type="term" value="F:ABC-type oligopeptide transporter activity"/>
    <property type="evidence" value="ECO:0007669"/>
    <property type="project" value="TreeGrafter"/>
</dbReference>
<feature type="domain" description="ABC transporter" evidence="10">
    <location>
        <begin position="398"/>
        <end position="639"/>
    </location>
</feature>
<feature type="transmembrane region" description="Helical" evidence="9">
    <location>
        <begin position="337"/>
        <end position="360"/>
    </location>
</feature>
<keyword evidence="13" id="KW-1185">Reference proteome</keyword>
<accession>A0AA38S6U9</accession>
<dbReference type="InterPro" id="IPR003593">
    <property type="entry name" value="AAA+_ATPase"/>
</dbReference>
<evidence type="ECO:0000259" key="10">
    <source>
        <dbReference type="PROSITE" id="PS50893"/>
    </source>
</evidence>